<accession>A0AAV5CZA9</accession>
<comment type="caution">
    <text evidence="2">The sequence shown here is derived from an EMBL/GenBank/DDBJ whole genome shotgun (WGS) entry which is preliminary data.</text>
</comment>
<evidence type="ECO:0000313" key="2">
    <source>
        <dbReference type="EMBL" id="GJN03130.1"/>
    </source>
</evidence>
<name>A0AAV5CZA9_ELECO</name>
<keyword evidence="1" id="KW-0052">Apoplast</keyword>
<comment type="subunit">
    <text evidence="1">Homodimer.</text>
</comment>
<keyword evidence="1" id="KW-0964">Secreted</keyword>
<comment type="subcellular location">
    <subcellularLocation>
        <location evidence="1">Secreted</location>
        <location evidence="1">Extracellular space</location>
        <location evidence="1">Apoplast</location>
    </subcellularLocation>
</comment>
<comment type="similarity">
    <text evidence="1">Belongs to the plant dirigent protein family.</text>
</comment>
<protein>
    <recommendedName>
        <fullName evidence="1">Dirigent protein</fullName>
    </recommendedName>
</protein>
<dbReference type="EMBL" id="BQKI01000009">
    <property type="protein sequence ID" value="GJN03130.1"/>
    <property type="molecule type" value="Genomic_DNA"/>
</dbReference>
<dbReference type="InterPro" id="IPR004265">
    <property type="entry name" value="Dirigent"/>
</dbReference>
<dbReference type="Proteomes" id="UP001054889">
    <property type="component" value="Unassembled WGS sequence"/>
</dbReference>
<comment type="function">
    <text evidence="1">Dirigent proteins impart stereoselectivity on the phenoxy radical-coupling reaction, yielding optically active lignans from two molecules of coniferyl alcohol in the biosynthesis of lignans, flavonolignans, and alkaloids and thus plays a central role in plant secondary metabolism.</text>
</comment>
<dbReference type="AlphaFoldDB" id="A0AAV5CZA9"/>
<dbReference type="PANTHER" id="PTHR21495">
    <property type="entry name" value="NUCLEOPORIN-RELATED"/>
    <property type="match status" value="1"/>
</dbReference>
<sequence>MAYYAIAPLLCMLVQRELYMHLYMHQVVTEPNLNQGGVVGPPNPNGFGSTFVTNWLLASGPDPNATLIGRAEGILMKTNHANLDHWYSSMNFVFKDTRFSGSTLKVMGSVPQNGEMSIIGGRTIWQGVVEHTIFSQDGHSRIYELNVHAFYTPMASSMVSDLLYA</sequence>
<keyword evidence="3" id="KW-1185">Reference proteome</keyword>
<dbReference type="Pfam" id="PF03018">
    <property type="entry name" value="Dirigent"/>
    <property type="match status" value="1"/>
</dbReference>
<evidence type="ECO:0000313" key="3">
    <source>
        <dbReference type="Proteomes" id="UP001054889"/>
    </source>
</evidence>
<dbReference type="GO" id="GO:0048046">
    <property type="term" value="C:apoplast"/>
    <property type="evidence" value="ECO:0007669"/>
    <property type="project" value="UniProtKB-SubCell"/>
</dbReference>
<proteinExistence type="inferred from homology"/>
<evidence type="ECO:0000256" key="1">
    <source>
        <dbReference type="RuleBase" id="RU363099"/>
    </source>
</evidence>
<gene>
    <name evidence="2" type="primary">ga20539</name>
    <name evidence="2" type="ORF">PR202_ga20539</name>
</gene>
<reference evidence="2" key="1">
    <citation type="journal article" date="2018" name="DNA Res.">
        <title>Multiple hybrid de novo genome assembly of finger millet, an orphan allotetraploid crop.</title>
        <authorList>
            <person name="Hatakeyama M."/>
            <person name="Aluri S."/>
            <person name="Balachadran M.T."/>
            <person name="Sivarajan S.R."/>
            <person name="Patrignani A."/>
            <person name="Gruter S."/>
            <person name="Poveda L."/>
            <person name="Shimizu-Inatsugi R."/>
            <person name="Baeten J."/>
            <person name="Francoijs K.J."/>
            <person name="Nataraja K.N."/>
            <person name="Reddy Y.A.N."/>
            <person name="Phadnis S."/>
            <person name="Ravikumar R.L."/>
            <person name="Schlapbach R."/>
            <person name="Sreeman S.M."/>
            <person name="Shimizu K.K."/>
        </authorList>
    </citation>
    <scope>NUCLEOTIDE SEQUENCE</scope>
</reference>
<reference evidence="2" key="2">
    <citation type="submission" date="2021-12" db="EMBL/GenBank/DDBJ databases">
        <title>Resequencing data analysis of finger millet.</title>
        <authorList>
            <person name="Hatakeyama M."/>
            <person name="Aluri S."/>
            <person name="Balachadran M.T."/>
            <person name="Sivarajan S.R."/>
            <person name="Poveda L."/>
            <person name="Shimizu-Inatsugi R."/>
            <person name="Schlapbach R."/>
            <person name="Sreeman S.M."/>
            <person name="Shimizu K.K."/>
        </authorList>
    </citation>
    <scope>NUCLEOTIDE SEQUENCE</scope>
</reference>
<organism evidence="2 3">
    <name type="scientific">Eleusine coracana subsp. coracana</name>
    <dbReference type="NCBI Taxonomy" id="191504"/>
    <lineage>
        <taxon>Eukaryota</taxon>
        <taxon>Viridiplantae</taxon>
        <taxon>Streptophyta</taxon>
        <taxon>Embryophyta</taxon>
        <taxon>Tracheophyta</taxon>
        <taxon>Spermatophyta</taxon>
        <taxon>Magnoliopsida</taxon>
        <taxon>Liliopsida</taxon>
        <taxon>Poales</taxon>
        <taxon>Poaceae</taxon>
        <taxon>PACMAD clade</taxon>
        <taxon>Chloridoideae</taxon>
        <taxon>Cynodonteae</taxon>
        <taxon>Eleusininae</taxon>
        <taxon>Eleusine</taxon>
    </lineage>
</organism>